<evidence type="ECO:0000313" key="2">
    <source>
        <dbReference type="EMBL" id="CAD2186021.1"/>
    </source>
</evidence>
<comment type="caution">
    <text evidence="2">The sequence shown here is derived from an EMBL/GenBank/DDBJ whole genome shotgun (WGS) entry which is preliminary data.</text>
</comment>
<protein>
    <submittedName>
        <fullName evidence="2">Uncharacterized protein</fullName>
    </submittedName>
</protein>
<dbReference type="Proteomes" id="UP000580250">
    <property type="component" value="Unassembled WGS sequence"/>
</dbReference>
<feature type="compositionally biased region" description="Basic residues" evidence="1">
    <location>
        <begin position="387"/>
        <end position="401"/>
    </location>
</feature>
<organism evidence="2 3">
    <name type="scientific">Meloidogyne enterolobii</name>
    <name type="common">Root-knot nematode worm</name>
    <name type="synonym">Meloidogyne mayaguensis</name>
    <dbReference type="NCBI Taxonomy" id="390850"/>
    <lineage>
        <taxon>Eukaryota</taxon>
        <taxon>Metazoa</taxon>
        <taxon>Ecdysozoa</taxon>
        <taxon>Nematoda</taxon>
        <taxon>Chromadorea</taxon>
        <taxon>Rhabditida</taxon>
        <taxon>Tylenchina</taxon>
        <taxon>Tylenchomorpha</taxon>
        <taxon>Tylenchoidea</taxon>
        <taxon>Meloidogynidae</taxon>
        <taxon>Meloidogyninae</taxon>
        <taxon>Meloidogyne</taxon>
    </lineage>
</organism>
<feature type="compositionally biased region" description="Acidic residues" evidence="1">
    <location>
        <begin position="405"/>
        <end position="416"/>
    </location>
</feature>
<accession>A0A6V7WG92</accession>
<reference evidence="2 3" key="1">
    <citation type="submission" date="2020-08" db="EMBL/GenBank/DDBJ databases">
        <authorList>
            <person name="Koutsovoulos G."/>
            <person name="Danchin GJ E."/>
        </authorList>
    </citation>
    <scope>NUCLEOTIDE SEQUENCE [LARGE SCALE GENOMIC DNA]</scope>
</reference>
<proteinExistence type="predicted"/>
<evidence type="ECO:0000313" key="3">
    <source>
        <dbReference type="Proteomes" id="UP000580250"/>
    </source>
</evidence>
<sequence length="572" mass="65893">MDEGTSNQIDPSCISLFNCPSPSDLVTNDFCGTSNPVSEAFDYKPDGQKISYTKYADNKGKEVAKRKVFVERMERMKEARGIFFNIPQFNLATMNQVCLSMKKFSRSSDVKSFISSNVLEHVFSDISTKQQKLPETVGELLNGEEADILASKRKSPINRQIVVTSDEDNTDIEEDEFVDRKLNMSVELYDLLEQRSHILTADAHAKRLLRELEQKQFWVESQLSNIHEDLMFESPVNTCDDEVDSMTCARCRPLIARRSGSNDVVGRQLLSHNFNRRSNDTFFRPLISNKKCGVYEYSFTDESVHRLLSLPSAISMDVQLQKYLHVISFISPEVELRRFRTARIINQSNGKEVVQKFYDLIEDAHDEQTSLDSDSHYEQGTRGIRLSFHKKGHKHKRKRHASNYSEDDADTDDPGDGDFVPSPTFLSNKKRRCMTFDNQEMKKLYNSKPSKMENRRSSHVEFGASMFDYDAQLMDIGLPLPTIQNVENVEIAVPSFRRRPAILDNHSETNSCSHCQNMEEGQECIIWTDIRRLHGELESQEKQNRCARPSNCGKMIFPARKLDLEYELRTEF</sequence>
<dbReference type="EMBL" id="CAJEWN010000570">
    <property type="protein sequence ID" value="CAD2186021.1"/>
    <property type="molecule type" value="Genomic_DNA"/>
</dbReference>
<evidence type="ECO:0000256" key="1">
    <source>
        <dbReference type="SAM" id="MobiDB-lite"/>
    </source>
</evidence>
<dbReference type="AlphaFoldDB" id="A0A6V7WG92"/>
<feature type="region of interest" description="Disordered" evidence="1">
    <location>
        <begin position="386"/>
        <end position="426"/>
    </location>
</feature>
<dbReference type="OrthoDB" id="5910488at2759"/>
<gene>
    <name evidence="2" type="ORF">MENT_LOCUS38484</name>
</gene>
<name>A0A6V7WG92_MELEN</name>